<evidence type="ECO:0000313" key="2">
    <source>
        <dbReference type="EMBL" id="MET4684317.1"/>
    </source>
</evidence>
<keyword evidence="3" id="KW-1185">Reference proteome</keyword>
<evidence type="ECO:0000259" key="1">
    <source>
        <dbReference type="Pfam" id="PF12680"/>
    </source>
</evidence>
<comment type="caution">
    <text evidence="2">The sequence shown here is derived from an EMBL/GenBank/DDBJ whole genome shotgun (WGS) entry which is preliminary data.</text>
</comment>
<reference evidence="2 3" key="1">
    <citation type="submission" date="2024-06" db="EMBL/GenBank/DDBJ databases">
        <title>Sorghum-associated microbial communities from plants grown in Nebraska, USA.</title>
        <authorList>
            <person name="Schachtman D."/>
        </authorList>
    </citation>
    <scope>NUCLEOTIDE SEQUENCE [LARGE SCALE GENOMIC DNA]</scope>
    <source>
        <strain evidence="2 3">2814</strain>
    </source>
</reference>
<dbReference type="EMBL" id="JBEPTF010000003">
    <property type="protein sequence ID" value="MET4684317.1"/>
    <property type="molecule type" value="Genomic_DNA"/>
</dbReference>
<dbReference type="Pfam" id="PF12680">
    <property type="entry name" value="SnoaL_2"/>
    <property type="match status" value="1"/>
</dbReference>
<dbReference type="InterPro" id="IPR037401">
    <property type="entry name" value="SnoaL-like"/>
</dbReference>
<dbReference type="RefSeq" id="WP_354089285.1">
    <property type="nucleotide sequence ID" value="NZ_JBEPTF010000003.1"/>
</dbReference>
<dbReference type="SUPFAM" id="SSF54427">
    <property type="entry name" value="NTF2-like"/>
    <property type="match status" value="1"/>
</dbReference>
<name>A0ABV2RCN7_9CAUL</name>
<dbReference type="InterPro" id="IPR032710">
    <property type="entry name" value="NTF2-like_dom_sf"/>
</dbReference>
<protein>
    <recommendedName>
        <fullName evidence="1">SnoaL-like domain-containing protein</fullName>
    </recommendedName>
</protein>
<proteinExistence type="predicted"/>
<organism evidence="2 3">
    <name type="scientific">Brevundimonas faecalis</name>
    <dbReference type="NCBI Taxonomy" id="947378"/>
    <lineage>
        <taxon>Bacteria</taxon>
        <taxon>Pseudomonadati</taxon>
        <taxon>Pseudomonadota</taxon>
        <taxon>Alphaproteobacteria</taxon>
        <taxon>Caulobacterales</taxon>
        <taxon>Caulobacteraceae</taxon>
        <taxon>Brevundimonas</taxon>
    </lineage>
</organism>
<dbReference type="Gene3D" id="3.10.450.50">
    <property type="match status" value="1"/>
</dbReference>
<accession>A0ABV2RCN7</accession>
<gene>
    <name evidence="2" type="ORF">ABIE19_002254</name>
</gene>
<evidence type="ECO:0000313" key="3">
    <source>
        <dbReference type="Proteomes" id="UP001549313"/>
    </source>
</evidence>
<dbReference type="Proteomes" id="UP001549313">
    <property type="component" value="Unassembled WGS sequence"/>
</dbReference>
<feature type="domain" description="SnoaL-like" evidence="1">
    <location>
        <begin position="17"/>
        <end position="112"/>
    </location>
</feature>
<sequence length="143" mass="15464">MSDVLPLQPAVAASLAKWHQMIAERDLNALRAITHPDACFRSPVAFKPYRSADALILALGTVITVFEDFAYHRQAAMPDGLGVVLEFSARVGDKGVKGVDVIQFDADGLIIDFEVMMRPMNGVQALATEMGARLGHLLPAFKG</sequence>